<sequence length="159" mass="18140">MGLRPFAQEESASPACMQHPSLQFGRTVTSGYFHFGRYYYIQWLDGSNGDVYQVQHARTREFTERIRSIVAPYLIAGVPMFTHRTMMGVFPSLQSAYVVLILPRVVMFLASLAVDGAVYFEANDFDLDRKMALILCSTSYVTIGVQCTNFHKFLRNIFL</sequence>
<proteinExistence type="predicted"/>
<evidence type="ECO:0000256" key="1">
    <source>
        <dbReference type="SAM" id="Phobius"/>
    </source>
</evidence>
<keyword evidence="1" id="KW-0812">Transmembrane</keyword>
<keyword evidence="3" id="KW-1185">Reference proteome</keyword>
<name>A0AA89BY10_PINIB</name>
<evidence type="ECO:0000313" key="2">
    <source>
        <dbReference type="EMBL" id="KAK3094664.1"/>
    </source>
</evidence>
<dbReference type="Proteomes" id="UP001186944">
    <property type="component" value="Unassembled WGS sequence"/>
</dbReference>
<accession>A0AA89BY10</accession>
<organism evidence="2 3">
    <name type="scientific">Pinctada imbricata</name>
    <name type="common">Atlantic pearl-oyster</name>
    <name type="synonym">Pinctada martensii</name>
    <dbReference type="NCBI Taxonomy" id="66713"/>
    <lineage>
        <taxon>Eukaryota</taxon>
        <taxon>Metazoa</taxon>
        <taxon>Spiralia</taxon>
        <taxon>Lophotrochozoa</taxon>
        <taxon>Mollusca</taxon>
        <taxon>Bivalvia</taxon>
        <taxon>Autobranchia</taxon>
        <taxon>Pteriomorphia</taxon>
        <taxon>Pterioida</taxon>
        <taxon>Pterioidea</taxon>
        <taxon>Pteriidae</taxon>
        <taxon>Pinctada</taxon>
    </lineage>
</organism>
<feature type="transmembrane region" description="Helical" evidence="1">
    <location>
        <begin position="96"/>
        <end position="120"/>
    </location>
</feature>
<gene>
    <name evidence="2" type="ORF">FSP39_004663</name>
</gene>
<dbReference type="AlphaFoldDB" id="A0AA89BY10"/>
<keyword evidence="1" id="KW-1133">Transmembrane helix</keyword>
<keyword evidence="1" id="KW-0472">Membrane</keyword>
<protein>
    <submittedName>
        <fullName evidence="2">Uncharacterized protein</fullName>
    </submittedName>
</protein>
<evidence type="ECO:0000313" key="3">
    <source>
        <dbReference type="Proteomes" id="UP001186944"/>
    </source>
</evidence>
<comment type="caution">
    <text evidence="2">The sequence shown here is derived from an EMBL/GenBank/DDBJ whole genome shotgun (WGS) entry which is preliminary data.</text>
</comment>
<feature type="transmembrane region" description="Helical" evidence="1">
    <location>
        <begin position="70"/>
        <end position="90"/>
    </location>
</feature>
<reference evidence="2" key="1">
    <citation type="submission" date="2019-08" db="EMBL/GenBank/DDBJ databases">
        <title>The improved chromosome-level genome for the pearl oyster Pinctada fucata martensii using PacBio sequencing and Hi-C.</title>
        <authorList>
            <person name="Zheng Z."/>
        </authorList>
    </citation>
    <scope>NUCLEOTIDE SEQUENCE</scope>
    <source>
        <strain evidence="2">ZZ-2019</strain>
        <tissue evidence="2">Adductor muscle</tissue>
    </source>
</reference>
<dbReference type="EMBL" id="VSWD01000008">
    <property type="protein sequence ID" value="KAK3094664.1"/>
    <property type="molecule type" value="Genomic_DNA"/>
</dbReference>